<dbReference type="EMBL" id="BARW01034158">
    <property type="protein sequence ID" value="GAJ03774.1"/>
    <property type="molecule type" value="Genomic_DNA"/>
</dbReference>
<protein>
    <submittedName>
        <fullName evidence="1">Uncharacterized protein</fullName>
    </submittedName>
</protein>
<name>X1TER4_9ZZZZ</name>
<organism evidence="1">
    <name type="scientific">marine sediment metagenome</name>
    <dbReference type="NCBI Taxonomy" id="412755"/>
    <lineage>
        <taxon>unclassified sequences</taxon>
        <taxon>metagenomes</taxon>
        <taxon>ecological metagenomes</taxon>
    </lineage>
</organism>
<dbReference type="AlphaFoldDB" id="X1TER4"/>
<comment type="caution">
    <text evidence="1">The sequence shown here is derived from an EMBL/GenBank/DDBJ whole genome shotgun (WGS) entry which is preliminary data.</text>
</comment>
<reference evidence="1" key="1">
    <citation type="journal article" date="2014" name="Front. Microbiol.">
        <title>High frequency of phylogenetically diverse reductive dehalogenase-homologous genes in deep subseafloor sedimentary metagenomes.</title>
        <authorList>
            <person name="Kawai M."/>
            <person name="Futagami T."/>
            <person name="Toyoda A."/>
            <person name="Takaki Y."/>
            <person name="Nishi S."/>
            <person name="Hori S."/>
            <person name="Arai W."/>
            <person name="Tsubouchi T."/>
            <person name="Morono Y."/>
            <person name="Uchiyama I."/>
            <person name="Ito T."/>
            <person name="Fujiyama A."/>
            <person name="Inagaki F."/>
            <person name="Takami H."/>
        </authorList>
    </citation>
    <scope>NUCLEOTIDE SEQUENCE</scope>
    <source>
        <strain evidence="1">Expedition CK06-06</strain>
    </source>
</reference>
<proteinExistence type="predicted"/>
<accession>X1TER4</accession>
<feature type="non-terminal residue" evidence="1">
    <location>
        <position position="55"/>
    </location>
</feature>
<evidence type="ECO:0000313" key="1">
    <source>
        <dbReference type="EMBL" id="GAJ03774.1"/>
    </source>
</evidence>
<gene>
    <name evidence="1" type="ORF">S12H4_53611</name>
</gene>
<sequence>MIPGLSTHMPETIVYADNTGLDVESYTQIYNSSGFLMQVEADWIMRIIQEAKKPV</sequence>